<dbReference type="AlphaFoldDB" id="A0A915DBM6"/>
<dbReference type="PANTHER" id="PTHR45847:SF6">
    <property type="entry name" value="FATTY ACID AMIDE HYDROLASE"/>
    <property type="match status" value="1"/>
</dbReference>
<dbReference type="WBParaSite" id="jg1772">
    <property type="protein sequence ID" value="jg1772"/>
    <property type="gene ID" value="jg1772"/>
</dbReference>
<dbReference type="InterPro" id="IPR052096">
    <property type="entry name" value="Endocannabinoid_amidase"/>
</dbReference>
<reference evidence="3" key="1">
    <citation type="submission" date="2022-11" db="UniProtKB">
        <authorList>
            <consortium name="WormBaseParasite"/>
        </authorList>
    </citation>
    <scope>IDENTIFICATION</scope>
</reference>
<name>A0A915DBM6_9BILA</name>
<evidence type="ECO:0000313" key="3">
    <source>
        <dbReference type="WBParaSite" id="jg1772"/>
    </source>
</evidence>
<evidence type="ECO:0000259" key="1">
    <source>
        <dbReference type="Pfam" id="PF01425"/>
    </source>
</evidence>
<feature type="domain" description="Amidase" evidence="1">
    <location>
        <begin position="19"/>
        <end position="158"/>
    </location>
</feature>
<dbReference type="Gene3D" id="3.90.1300.10">
    <property type="entry name" value="Amidase signature (AS) domain"/>
    <property type="match status" value="1"/>
</dbReference>
<accession>A0A915DBM6</accession>
<keyword evidence="2" id="KW-1185">Reference proteome</keyword>
<protein>
    <submittedName>
        <fullName evidence="3">Amidase domain-containing protein</fullName>
    </submittedName>
</protein>
<dbReference type="Proteomes" id="UP000887574">
    <property type="component" value="Unplaced"/>
</dbReference>
<dbReference type="InterPro" id="IPR023631">
    <property type="entry name" value="Amidase_dom"/>
</dbReference>
<dbReference type="GO" id="GO:0004040">
    <property type="term" value="F:amidase activity"/>
    <property type="evidence" value="ECO:0007669"/>
    <property type="project" value="TreeGrafter"/>
</dbReference>
<organism evidence="2 3">
    <name type="scientific">Ditylenchus dipsaci</name>
    <dbReference type="NCBI Taxonomy" id="166011"/>
    <lineage>
        <taxon>Eukaryota</taxon>
        <taxon>Metazoa</taxon>
        <taxon>Ecdysozoa</taxon>
        <taxon>Nematoda</taxon>
        <taxon>Chromadorea</taxon>
        <taxon>Rhabditida</taxon>
        <taxon>Tylenchina</taxon>
        <taxon>Tylenchomorpha</taxon>
        <taxon>Sphaerularioidea</taxon>
        <taxon>Anguinidae</taxon>
        <taxon>Anguininae</taxon>
        <taxon>Ditylenchus</taxon>
    </lineage>
</organism>
<dbReference type="Pfam" id="PF01425">
    <property type="entry name" value="Amidase"/>
    <property type="match status" value="1"/>
</dbReference>
<dbReference type="GO" id="GO:0017064">
    <property type="term" value="F:fatty acid amide hydrolase activity"/>
    <property type="evidence" value="ECO:0007669"/>
    <property type="project" value="TreeGrafter"/>
</dbReference>
<dbReference type="SUPFAM" id="SSF75304">
    <property type="entry name" value="Amidase signature (AS) enzymes"/>
    <property type="match status" value="1"/>
</dbReference>
<dbReference type="InterPro" id="IPR036928">
    <property type="entry name" value="AS_sf"/>
</dbReference>
<evidence type="ECO:0000313" key="2">
    <source>
        <dbReference type="Proteomes" id="UP000887574"/>
    </source>
</evidence>
<sequence>MMLLQRNIGKENFEDRYYYYDGFLKATPGCERVVQDTVVKLRGLGHELVHFRVPSVEHAVFRAFPLPAAESGVYFTKVLDNDIVDPYMKEFALLLKIPFFVRSLASYVLPYLSPQASIIFAAYVQTAENVRLAQAECDEYVKQFTNFWREVDIDALICQLFQFLRCLTNMLVDWVFVLSPPLYSMVTAKDDADLCDETKWPTGNNFLLKFMRDASANSEDFTSCASSHSAVSRREMLGRDENSRECLEVNMNYQ</sequence>
<dbReference type="PANTHER" id="PTHR45847">
    <property type="entry name" value="FATTY ACID AMIDE HYDROLASE"/>
    <property type="match status" value="1"/>
</dbReference>
<dbReference type="GO" id="GO:0009062">
    <property type="term" value="P:fatty acid catabolic process"/>
    <property type="evidence" value="ECO:0007669"/>
    <property type="project" value="TreeGrafter"/>
</dbReference>
<proteinExistence type="predicted"/>